<dbReference type="PANTHER" id="PTHR12128:SF21">
    <property type="entry name" value="N-ACETYLNEURAMINATE LYASE"/>
    <property type="match status" value="1"/>
</dbReference>
<evidence type="ECO:0000313" key="8">
    <source>
        <dbReference type="EMBL" id="SDU79795.1"/>
    </source>
</evidence>
<dbReference type="SMART" id="SM01130">
    <property type="entry name" value="DHDPS"/>
    <property type="match status" value="1"/>
</dbReference>
<dbReference type="PRINTS" id="PR00146">
    <property type="entry name" value="DHPICSNTHASE"/>
</dbReference>
<dbReference type="InterPro" id="IPR013785">
    <property type="entry name" value="Aldolase_TIM"/>
</dbReference>
<dbReference type="EMBL" id="LT629791">
    <property type="protein sequence ID" value="SDU79795.1"/>
    <property type="molecule type" value="Genomic_DNA"/>
</dbReference>
<dbReference type="GO" id="GO:0005737">
    <property type="term" value="C:cytoplasm"/>
    <property type="evidence" value="ECO:0007669"/>
    <property type="project" value="UniProtKB-SubCell"/>
</dbReference>
<dbReference type="SUPFAM" id="SSF51569">
    <property type="entry name" value="Aldolase"/>
    <property type="match status" value="1"/>
</dbReference>
<name>A0A1H2LGD2_9ACTN</name>
<comment type="subcellular location">
    <subcellularLocation>
        <location evidence="1">Cytoplasm</location>
    </subcellularLocation>
</comment>
<comment type="similarity">
    <text evidence="5">Belongs to the DapA family.</text>
</comment>
<protein>
    <submittedName>
        <fullName evidence="8">N-acetylneuraminate lyase</fullName>
    </submittedName>
</protein>
<dbReference type="OrthoDB" id="3175637at2"/>
<dbReference type="PANTHER" id="PTHR12128">
    <property type="entry name" value="DIHYDRODIPICOLINATE SYNTHASE"/>
    <property type="match status" value="1"/>
</dbReference>
<gene>
    <name evidence="8" type="ORF">SAMN04488563_6067</name>
</gene>
<feature type="active site" description="Schiff-base intermediate with substrate" evidence="6">
    <location>
        <position position="175"/>
    </location>
</feature>
<sequence>MTGLRYSTDGPDMALLTAVFTPFTETGEVALDTVPKQADALLGWGSAAAYIGGTAGEGASLSTAERMALAERWCEVADGRLDVIVHVGHASLTEARRLAAHAESVGARAISSVAPYFHRPDTVAALVDACAAIADAAPTLPFTYYHIPSMTGVDLRASDVLVVAREKIPTFAGVKFAHNDMADLQRCLHLAGTEHEVFVGVAKLVLAAWQWGARAAIGSVYNFAGPLFRRLLDHAARGELEQARAAQQLAHQVIDAASRYGGELAGFKALGALTGVDCGGCRTPLVSPGPEQLAVLRAEVTELGFLGEGR</sequence>
<dbReference type="Gene3D" id="3.20.20.70">
    <property type="entry name" value="Aldolase class I"/>
    <property type="match status" value="1"/>
</dbReference>
<evidence type="ECO:0000256" key="4">
    <source>
        <dbReference type="ARBA" id="ARBA00023277"/>
    </source>
</evidence>
<feature type="binding site" evidence="7">
    <location>
        <position position="217"/>
    </location>
    <ligand>
        <name>pyruvate</name>
        <dbReference type="ChEBI" id="CHEBI:15361"/>
    </ligand>
</feature>
<dbReference type="Proteomes" id="UP000182977">
    <property type="component" value="Chromosome I"/>
</dbReference>
<dbReference type="RefSeq" id="WP_052762594.1">
    <property type="nucleotide sequence ID" value="NZ_KQ061236.1"/>
</dbReference>
<dbReference type="GO" id="GO:0016829">
    <property type="term" value="F:lyase activity"/>
    <property type="evidence" value="ECO:0007669"/>
    <property type="project" value="UniProtKB-KW"/>
</dbReference>
<reference evidence="9" key="1">
    <citation type="submission" date="2016-10" db="EMBL/GenBank/DDBJ databases">
        <authorList>
            <person name="Varghese N."/>
            <person name="Submissions S."/>
        </authorList>
    </citation>
    <scope>NUCLEOTIDE SEQUENCE [LARGE SCALE GENOMIC DNA]</scope>
    <source>
        <strain evidence="9">DSM 45079</strain>
    </source>
</reference>
<dbReference type="Pfam" id="PF00701">
    <property type="entry name" value="DHDPS"/>
    <property type="match status" value="1"/>
</dbReference>
<organism evidence="8 9">
    <name type="scientific">Jiangella alkaliphila</name>
    <dbReference type="NCBI Taxonomy" id="419479"/>
    <lineage>
        <taxon>Bacteria</taxon>
        <taxon>Bacillati</taxon>
        <taxon>Actinomycetota</taxon>
        <taxon>Actinomycetes</taxon>
        <taxon>Jiangellales</taxon>
        <taxon>Jiangellaceae</taxon>
        <taxon>Jiangella</taxon>
    </lineage>
</organism>
<evidence type="ECO:0000256" key="1">
    <source>
        <dbReference type="ARBA" id="ARBA00004496"/>
    </source>
</evidence>
<accession>A0A1H2LGD2</accession>
<evidence type="ECO:0000256" key="7">
    <source>
        <dbReference type="PIRSR" id="PIRSR001365-2"/>
    </source>
</evidence>
<dbReference type="AlphaFoldDB" id="A0A1H2LGD2"/>
<evidence type="ECO:0000256" key="5">
    <source>
        <dbReference type="PIRNR" id="PIRNR001365"/>
    </source>
</evidence>
<keyword evidence="3 5" id="KW-0456">Lyase</keyword>
<keyword evidence="2" id="KW-0963">Cytoplasm</keyword>
<feature type="active site" description="Proton donor/acceptor" evidence="6">
    <location>
        <position position="145"/>
    </location>
</feature>
<evidence type="ECO:0000256" key="2">
    <source>
        <dbReference type="ARBA" id="ARBA00022490"/>
    </source>
</evidence>
<evidence type="ECO:0000313" key="9">
    <source>
        <dbReference type="Proteomes" id="UP000182977"/>
    </source>
</evidence>
<dbReference type="InterPro" id="IPR002220">
    <property type="entry name" value="DapA-like"/>
</dbReference>
<evidence type="ECO:0000256" key="3">
    <source>
        <dbReference type="ARBA" id="ARBA00023239"/>
    </source>
</evidence>
<evidence type="ECO:0000256" key="6">
    <source>
        <dbReference type="PIRSR" id="PIRSR001365-1"/>
    </source>
</evidence>
<keyword evidence="9" id="KW-1185">Reference proteome</keyword>
<keyword evidence="4" id="KW-0119">Carbohydrate metabolism</keyword>
<dbReference type="PIRSF" id="PIRSF001365">
    <property type="entry name" value="DHDPS"/>
    <property type="match status" value="1"/>
</dbReference>
<proteinExistence type="inferred from homology"/>
<dbReference type="STRING" id="419479.SAMN04488563_6067"/>